<evidence type="ECO:0000313" key="1">
    <source>
        <dbReference type="EMBL" id="HIU10191.1"/>
    </source>
</evidence>
<gene>
    <name evidence="1" type="ORF">IAB00_02950</name>
</gene>
<dbReference type="InterPro" id="IPR021145">
    <property type="entry name" value="Portal_protein_SPP1_Gp6-like"/>
</dbReference>
<dbReference type="EMBL" id="DVMH01000018">
    <property type="protein sequence ID" value="HIU10191.1"/>
    <property type="molecule type" value="Genomic_DNA"/>
</dbReference>
<name>A0A9D1HIY1_9FIRM</name>
<evidence type="ECO:0000313" key="2">
    <source>
        <dbReference type="Proteomes" id="UP000824124"/>
    </source>
</evidence>
<organism evidence="1 2">
    <name type="scientific">Candidatus Avidehalobacter gallistercoris</name>
    <dbReference type="NCBI Taxonomy" id="2840694"/>
    <lineage>
        <taxon>Bacteria</taxon>
        <taxon>Bacillati</taxon>
        <taxon>Bacillota</taxon>
        <taxon>Clostridia</taxon>
        <taxon>Eubacteriales</taxon>
        <taxon>Peptococcaceae</taxon>
        <taxon>Peptococcaceae incertae sedis</taxon>
        <taxon>Candidatus Avidehalobacter</taxon>
    </lineage>
</organism>
<reference evidence="1" key="1">
    <citation type="submission" date="2020-10" db="EMBL/GenBank/DDBJ databases">
        <authorList>
            <person name="Gilroy R."/>
        </authorList>
    </citation>
    <scope>NUCLEOTIDE SEQUENCE</scope>
    <source>
        <strain evidence="1">2830</strain>
    </source>
</reference>
<sequence>MRSFREICENLRHGMQARLPCSIEPGDLQIMEWELARWLGSQARERMLTGEAYFVGEHDILQRERTVIGRGGQQEAVRNLPNNRLVNNQYGKLVNQKADYLLGQPISWEVENPGFDAALKRIFDRRFMRQLKRLGKTCYNEGVAWLYPYIDAEGALRFRSFPGHEILPFWADAEHSRLECALRFYQLEGWVNGTLSLIDMVEIFDLAGVHCFRYEQGKLLPEDDCHHAYLIHKLPDGSFERVNWSRVPLVPFKLNAREQPLLLRVKGLQDALNQALSQFQNALEEDAHNTILVIKNYDGTDLDEFRHNLAAYGAVKVKTVDGAGGGIDTLSVNVDAANFEAVIKLLKDAIIENGMGFDAKLEKGYRAANELNIKSMYSDITLDANDFEAELQAAFEDLLWFVKAYLFNTGQGDYMSESWRLIFNRDIMVDESEVIENCVKSQGLLSTAAIVAQHPWVNDVSGELARLKAEQSEQAQIAAGGE</sequence>
<comment type="caution">
    <text evidence="1">The sequence shown here is derived from an EMBL/GenBank/DDBJ whole genome shotgun (WGS) entry which is preliminary data.</text>
</comment>
<dbReference type="Proteomes" id="UP000824124">
    <property type="component" value="Unassembled WGS sequence"/>
</dbReference>
<dbReference type="Pfam" id="PF05133">
    <property type="entry name" value="SPP1_portal"/>
    <property type="match status" value="1"/>
</dbReference>
<accession>A0A9D1HIY1</accession>
<dbReference type="AlphaFoldDB" id="A0A9D1HIY1"/>
<reference evidence="1" key="2">
    <citation type="journal article" date="2021" name="PeerJ">
        <title>Extensive microbial diversity within the chicken gut microbiome revealed by metagenomics and culture.</title>
        <authorList>
            <person name="Gilroy R."/>
            <person name="Ravi A."/>
            <person name="Getino M."/>
            <person name="Pursley I."/>
            <person name="Horton D.L."/>
            <person name="Alikhan N.F."/>
            <person name="Baker D."/>
            <person name="Gharbi K."/>
            <person name="Hall N."/>
            <person name="Watson M."/>
            <person name="Adriaenssens E.M."/>
            <person name="Foster-Nyarko E."/>
            <person name="Jarju S."/>
            <person name="Secka A."/>
            <person name="Antonio M."/>
            <person name="Oren A."/>
            <person name="Chaudhuri R.R."/>
            <person name="La Ragione R."/>
            <person name="Hildebrand F."/>
            <person name="Pallen M.J."/>
        </authorList>
    </citation>
    <scope>NUCLEOTIDE SEQUENCE</scope>
    <source>
        <strain evidence="1">2830</strain>
    </source>
</reference>
<proteinExistence type="predicted"/>
<protein>
    <submittedName>
        <fullName evidence="1">Phage portal protein</fullName>
    </submittedName>
</protein>